<evidence type="ECO:0000313" key="1">
    <source>
        <dbReference type="EMBL" id="KAG0423042.1"/>
    </source>
</evidence>
<accession>A0AC60PRN3</accession>
<feature type="non-terminal residue" evidence="1">
    <location>
        <position position="1"/>
    </location>
</feature>
<organism evidence="1 2">
    <name type="scientific">Ixodes persulcatus</name>
    <name type="common">Taiga tick</name>
    <dbReference type="NCBI Taxonomy" id="34615"/>
    <lineage>
        <taxon>Eukaryota</taxon>
        <taxon>Metazoa</taxon>
        <taxon>Ecdysozoa</taxon>
        <taxon>Arthropoda</taxon>
        <taxon>Chelicerata</taxon>
        <taxon>Arachnida</taxon>
        <taxon>Acari</taxon>
        <taxon>Parasitiformes</taxon>
        <taxon>Ixodida</taxon>
        <taxon>Ixodoidea</taxon>
        <taxon>Ixodidae</taxon>
        <taxon>Ixodinae</taxon>
        <taxon>Ixodes</taxon>
    </lineage>
</organism>
<keyword evidence="2" id="KW-1185">Reference proteome</keyword>
<dbReference type="Proteomes" id="UP000805193">
    <property type="component" value="Unassembled WGS sequence"/>
</dbReference>
<sequence length="140" mass="16315">RRQNLEIHGVCETEWEDILSVVVAAKLDVDELKSEVLAVHRLPVKPGNTRGIIVRFARQETRDLWLSKKRALNRASGTGHLYIAENMTRQARNLLWQVKEWARAKHYQFVWYRNGKVFVRQGEEAQAHVISCDDLRVLGR</sequence>
<name>A0AC60PRN3_IXOPE</name>
<proteinExistence type="predicted"/>
<reference evidence="1 2" key="1">
    <citation type="journal article" date="2020" name="Cell">
        <title>Large-Scale Comparative Analyses of Tick Genomes Elucidate Their Genetic Diversity and Vector Capacities.</title>
        <authorList>
            <consortium name="Tick Genome and Microbiome Consortium (TIGMIC)"/>
            <person name="Jia N."/>
            <person name="Wang J."/>
            <person name="Shi W."/>
            <person name="Du L."/>
            <person name="Sun Y."/>
            <person name="Zhan W."/>
            <person name="Jiang J.F."/>
            <person name="Wang Q."/>
            <person name="Zhang B."/>
            <person name="Ji P."/>
            <person name="Bell-Sakyi L."/>
            <person name="Cui X.M."/>
            <person name="Yuan T.T."/>
            <person name="Jiang B.G."/>
            <person name="Yang W.F."/>
            <person name="Lam T.T."/>
            <person name="Chang Q.C."/>
            <person name="Ding S.J."/>
            <person name="Wang X.J."/>
            <person name="Zhu J.G."/>
            <person name="Ruan X.D."/>
            <person name="Zhao L."/>
            <person name="Wei J.T."/>
            <person name="Ye R.Z."/>
            <person name="Que T.C."/>
            <person name="Du C.H."/>
            <person name="Zhou Y.H."/>
            <person name="Cheng J.X."/>
            <person name="Dai P.F."/>
            <person name="Guo W.B."/>
            <person name="Han X.H."/>
            <person name="Huang E.J."/>
            <person name="Li L.F."/>
            <person name="Wei W."/>
            <person name="Gao Y.C."/>
            <person name="Liu J.Z."/>
            <person name="Shao H.Z."/>
            <person name="Wang X."/>
            <person name="Wang C.C."/>
            <person name="Yang T.C."/>
            <person name="Huo Q.B."/>
            <person name="Li W."/>
            <person name="Chen H.Y."/>
            <person name="Chen S.E."/>
            <person name="Zhou L.G."/>
            <person name="Ni X.B."/>
            <person name="Tian J.H."/>
            <person name="Sheng Y."/>
            <person name="Liu T."/>
            <person name="Pan Y.S."/>
            <person name="Xia L.Y."/>
            <person name="Li J."/>
            <person name="Zhao F."/>
            <person name="Cao W.C."/>
        </authorList>
    </citation>
    <scope>NUCLEOTIDE SEQUENCE [LARGE SCALE GENOMIC DNA]</scope>
    <source>
        <strain evidence="1">Iper-2018</strain>
    </source>
</reference>
<comment type="caution">
    <text evidence="1">The sequence shown here is derived from an EMBL/GenBank/DDBJ whole genome shotgun (WGS) entry which is preliminary data.</text>
</comment>
<gene>
    <name evidence="1" type="ORF">HPB47_001166</name>
</gene>
<evidence type="ECO:0000313" key="2">
    <source>
        <dbReference type="Proteomes" id="UP000805193"/>
    </source>
</evidence>
<dbReference type="EMBL" id="JABSTQ010010153">
    <property type="protein sequence ID" value="KAG0423042.1"/>
    <property type="molecule type" value="Genomic_DNA"/>
</dbReference>
<protein>
    <submittedName>
        <fullName evidence="1">Uncharacterized protein</fullName>
    </submittedName>
</protein>